<dbReference type="AlphaFoldDB" id="A0A7X9S1R4"/>
<keyword evidence="2" id="KW-1185">Reference proteome</keyword>
<sequence length="140" mass="16490">MMTYGYLNIRFDSKYSKDLNTKDLILIIKKIDGLTRKDKCQFENAENFPWLVLSLINCNDRGNFSIDEGEYFEKINLIELIFSDNQESYDVYFLIGKDIANKINWEVIDDHTEEVIVNMPIDDKLKLKHSIRNNNSGKKK</sequence>
<dbReference type="Proteomes" id="UP000576082">
    <property type="component" value="Unassembled WGS sequence"/>
</dbReference>
<evidence type="ECO:0000313" key="2">
    <source>
        <dbReference type="Proteomes" id="UP000576082"/>
    </source>
</evidence>
<protein>
    <submittedName>
        <fullName evidence="1">Uncharacterized protein</fullName>
    </submittedName>
</protein>
<dbReference type="RefSeq" id="WP_169660929.1">
    <property type="nucleotide sequence ID" value="NZ_JABANE010000204.1"/>
</dbReference>
<name>A0A7X9S1R4_9BACT</name>
<accession>A0A7X9S1R4</accession>
<gene>
    <name evidence="1" type="ORF">HHU12_32670</name>
</gene>
<evidence type="ECO:0000313" key="1">
    <source>
        <dbReference type="EMBL" id="NME72758.1"/>
    </source>
</evidence>
<dbReference type="EMBL" id="JABANE010000204">
    <property type="protein sequence ID" value="NME72758.1"/>
    <property type="molecule type" value="Genomic_DNA"/>
</dbReference>
<reference evidence="1 2" key="1">
    <citation type="submission" date="2020-04" db="EMBL/GenBank/DDBJ databases">
        <title>Flammeovirga sp. SR4, a novel species isolated from seawater.</title>
        <authorList>
            <person name="Wang X."/>
        </authorList>
    </citation>
    <scope>NUCLEOTIDE SEQUENCE [LARGE SCALE GENOMIC DNA]</scope>
    <source>
        <strain evidence="1 2">ATCC 23126</strain>
    </source>
</reference>
<organism evidence="1 2">
    <name type="scientific">Flammeovirga aprica JL-4</name>
    <dbReference type="NCBI Taxonomy" id="694437"/>
    <lineage>
        <taxon>Bacteria</taxon>
        <taxon>Pseudomonadati</taxon>
        <taxon>Bacteroidota</taxon>
        <taxon>Cytophagia</taxon>
        <taxon>Cytophagales</taxon>
        <taxon>Flammeovirgaceae</taxon>
        <taxon>Flammeovirga</taxon>
    </lineage>
</organism>
<proteinExistence type="predicted"/>
<comment type="caution">
    <text evidence="1">The sequence shown here is derived from an EMBL/GenBank/DDBJ whole genome shotgun (WGS) entry which is preliminary data.</text>
</comment>